<feature type="compositionally biased region" description="Polar residues" evidence="1">
    <location>
        <begin position="33"/>
        <end position="47"/>
    </location>
</feature>
<dbReference type="AlphaFoldDB" id="A0A1A9ZI65"/>
<sequence>MQTKMDSCKDEQGGSNFSDNIGHGSPNKALSIKATSSAREATHSPPSRTRAKREFANFKGWCDFHISFKTSQSDIIFGGYNDQFRLKFHSYRDKYLLKYGQIIPITCPRPKPDPQPITSKPDSFALDRERAHSQRCMEKLSTLGSANGSGNCGDTTNNKVNTCPPFNEPHPTITTPTTLRYLEQNPTQTEYKTNEN</sequence>
<feature type="region of interest" description="Disordered" evidence="1">
    <location>
        <begin position="1"/>
        <end position="51"/>
    </location>
</feature>
<keyword evidence="3" id="KW-1185">Reference proteome</keyword>
<reference evidence="3" key="1">
    <citation type="submission" date="2014-03" db="EMBL/GenBank/DDBJ databases">
        <authorList>
            <person name="Aksoy S."/>
            <person name="Warren W."/>
            <person name="Wilson R.K."/>
        </authorList>
    </citation>
    <scope>NUCLEOTIDE SEQUENCE [LARGE SCALE GENOMIC DNA]</scope>
    <source>
        <strain evidence="3">IAEA</strain>
    </source>
</reference>
<proteinExistence type="predicted"/>
<dbReference type="EnsemblMetazoa" id="GPAI015359-RA">
    <property type="protein sequence ID" value="GPAI015359-PA"/>
    <property type="gene ID" value="GPAI015359"/>
</dbReference>
<feature type="compositionally biased region" description="Basic and acidic residues" evidence="1">
    <location>
        <begin position="1"/>
        <end position="12"/>
    </location>
</feature>
<dbReference type="Proteomes" id="UP000092445">
    <property type="component" value="Unassembled WGS sequence"/>
</dbReference>
<protein>
    <submittedName>
        <fullName evidence="2">Uncharacterized protein</fullName>
    </submittedName>
</protein>
<evidence type="ECO:0000313" key="3">
    <source>
        <dbReference type="Proteomes" id="UP000092445"/>
    </source>
</evidence>
<reference evidence="2" key="2">
    <citation type="submission" date="2020-05" db="UniProtKB">
        <authorList>
            <consortium name="EnsemblMetazoa"/>
        </authorList>
    </citation>
    <scope>IDENTIFICATION</scope>
    <source>
        <strain evidence="2">IAEA</strain>
    </source>
</reference>
<evidence type="ECO:0000313" key="2">
    <source>
        <dbReference type="EnsemblMetazoa" id="GPAI015359-PA"/>
    </source>
</evidence>
<organism evidence="2 3">
    <name type="scientific">Glossina pallidipes</name>
    <name type="common">Tsetse fly</name>
    <dbReference type="NCBI Taxonomy" id="7398"/>
    <lineage>
        <taxon>Eukaryota</taxon>
        <taxon>Metazoa</taxon>
        <taxon>Ecdysozoa</taxon>
        <taxon>Arthropoda</taxon>
        <taxon>Hexapoda</taxon>
        <taxon>Insecta</taxon>
        <taxon>Pterygota</taxon>
        <taxon>Neoptera</taxon>
        <taxon>Endopterygota</taxon>
        <taxon>Diptera</taxon>
        <taxon>Brachycera</taxon>
        <taxon>Muscomorpha</taxon>
        <taxon>Hippoboscoidea</taxon>
        <taxon>Glossinidae</taxon>
        <taxon>Glossina</taxon>
    </lineage>
</organism>
<accession>A0A1A9ZI65</accession>
<name>A0A1A9ZI65_GLOPL</name>
<evidence type="ECO:0000256" key="1">
    <source>
        <dbReference type="SAM" id="MobiDB-lite"/>
    </source>
</evidence>
<dbReference type="VEuPathDB" id="VectorBase:GPAI015359"/>